<dbReference type="EMBL" id="LAZR01000354">
    <property type="protein sequence ID" value="KKN72802.1"/>
    <property type="molecule type" value="Genomic_DNA"/>
</dbReference>
<sequence>MAIKFCDRLSVSVYAVMLWRFVGLPQTKVAKKLSSSLRWIAQIIAEEKYKNEYDNLRKVIAESYLEDIVKENPEENLVKWYPALLERMHGIATGKSSARQNEIRAIKELMDLANQYKEKMGPTQKIERPLMSDAKATELHRDMKCLIPLHVKLMRKLNDCGRKNCQQLPKILESS</sequence>
<evidence type="ECO:0000313" key="1">
    <source>
        <dbReference type="EMBL" id="KKN72802.1"/>
    </source>
</evidence>
<gene>
    <name evidence="1" type="ORF">LCGC14_0406570</name>
</gene>
<comment type="caution">
    <text evidence="1">The sequence shown here is derived from an EMBL/GenBank/DDBJ whole genome shotgun (WGS) entry which is preliminary data.</text>
</comment>
<proteinExistence type="predicted"/>
<accession>A0A0F9TD66</accession>
<name>A0A0F9TD66_9ZZZZ</name>
<protein>
    <submittedName>
        <fullName evidence="1">Uncharacterized protein</fullName>
    </submittedName>
</protein>
<dbReference type="AlphaFoldDB" id="A0A0F9TD66"/>
<reference evidence="1" key="1">
    <citation type="journal article" date="2015" name="Nature">
        <title>Complex archaea that bridge the gap between prokaryotes and eukaryotes.</title>
        <authorList>
            <person name="Spang A."/>
            <person name="Saw J.H."/>
            <person name="Jorgensen S.L."/>
            <person name="Zaremba-Niedzwiedzka K."/>
            <person name="Martijn J."/>
            <person name="Lind A.E."/>
            <person name="van Eijk R."/>
            <person name="Schleper C."/>
            <person name="Guy L."/>
            <person name="Ettema T.J."/>
        </authorList>
    </citation>
    <scope>NUCLEOTIDE SEQUENCE</scope>
</reference>
<organism evidence="1">
    <name type="scientific">marine sediment metagenome</name>
    <dbReference type="NCBI Taxonomy" id="412755"/>
    <lineage>
        <taxon>unclassified sequences</taxon>
        <taxon>metagenomes</taxon>
        <taxon>ecological metagenomes</taxon>
    </lineage>
</organism>